<comment type="caution">
    <text evidence="2">The sequence shown here is derived from an EMBL/GenBank/DDBJ whole genome shotgun (WGS) entry which is preliminary data.</text>
</comment>
<keyword evidence="3" id="KW-1185">Reference proteome</keyword>
<gene>
    <name evidence="2" type="ORF">ACFQ4C_09910</name>
</gene>
<feature type="transmembrane region" description="Helical" evidence="1">
    <location>
        <begin position="12"/>
        <end position="33"/>
    </location>
</feature>
<protein>
    <submittedName>
        <fullName evidence="2">Uncharacterized protein</fullName>
    </submittedName>
</protein>
<keyword evidence="1" id="KW-0812">Transmembrane</keyword>
<accession>A0ABW3Q892</accession>
<feature type="transmembrane region" description="Helical" evidence="1">
    <location>
        <begin position="79"/>
        <end position="99"/>
    </location>
</feature>
<reference evidence="3" key="1">
    <citation type="journal article" date="2019" name="Int. J. Syst. Evol. Microbiol.">
        <title>The Global Catalogue of Microorganisms (GCM) 10K type strain sequencing project: providing services to taxonomists for standard genome sequencing and annotation.</title>
        <authorList>
            <consortium name="The Broad Institute Genomics Platform"/>
            <consortium name="The Broad Institute Genome Sequencing Center for Infectious Disease"/>
            <person name="Wu L."/>
            <person name="Ma J."/>
        </authorList>
    </citation>
    <scope>NUCLEOTIDE SEQUENCE [LARGE SCALE GENOMIC DNA]</scope>
    <source>
        <strain evidence="3">CCUG 55608</strain>
    </source>
</reference>
<sequence length="166" mass="19350">MKAKAIESQFQNCFLLLIPVIIWNVLLANQLPTAFRAECFWKDIPAWLTYGENGSRILVFALAGLMPLSFSRRSQESGYYLYLAGLVLYFFSWLALIYFPHSLWSTSLPGFMAPAYTPLFWLIGIGLIGDSFYFSLPFNRWIFMLTAFFFVIFHSFHTYSVYCRLH</sequence>
<evidence type="ECO:0000256" key="1">
    <source>
        <dbReference type="SAM" id="Phobius"/>
    </source>
</evidence>
<feature type="transmembrane region" description="Helical" evidence="1">
    <location>
        <begin position="53"/>
        <end position="70"/>
    </location>
</feature>
<keyword evidence="1" id="KW-0472">Membrane</keyword>
<organism evidence="2 3">
    <name type="scientific">Larkinella insperata</name>
    <dbReference type="NCBI Taxonomy" id="332158"/>
    <lineage>
        <taxon>Bacteria</taxon>
        <taxon>Pseudomonadati</taxon>
        <taxon>Bacteroidota</taxon>
        <taxon>Cytophagia</taxon>
        <taxon>Cytophagales</taxon>
        <taxon>Spirosomataceae</taxon>
        <taxon>Larkinella</taxon>
    </lineage>
</organism>
<feature type="transmembrane region" description="Helical" evidence="1">
    <location>
        <begin position="141"/>
        <end position="162"/>
    </location>
</feature>
<evidence type="ECO:0000313" key="3">
    <source>
        <dbReference type="Proteomes" id="UP001597116"/>
    </source>
</evidence>
<keyword evidence="1" id="KW-1133">Transmembrane helix</keyword>
<evidence type="ECO:0000313" key="2">
    <source>
        <dbReference type="EMBL" id="MFD1141426.1"/>
    </source>
</evidence>
<feature type="transmembrane region" description="Helical" evidence="1">
    <location>
        <begin position="111"/>
        <end position="129"/>
    </location>
</feature>
<dbReference type="RefSeq" id="WP_265991804.1">
    <property type="nucleotide sequence ID" value="NZ_CP110973.1"/>
</dbReference>
<name>A0ABW3Q892_9BACT</name>
<dbReference type="Proteomes" id="UP001597116">
    <property type="component" value="Unassembled WGS sequence"/>
</dbReference>
<dbReference type="EMBL" id="JBHTLP010000008">
    <property type="protein sequence ID" value="MFD1141426.1"/>
    <property type="molecule type" value="Genomic_DNA"/>
</dbReference>
<proteinExistence type="predicted"/>